<evidence type="ECO:0000313" key="1">
    <source>
        <dbReference type="EMBL" id="GGH76537.1"/>
    </source>
</evidence>
<keyword evidence="2" id="KW-1185">Reference proteome</keyword>
<evidence type="ECO:0000313" key="2">
    <source>
        <dbReference type="Proteomes" id="UP000605427"/>
    </source>
</evidence>
<dbReference type="EMBL" id="BMDD01000002">
    <property type="protein sequence ID" value="GGH76537.1"/>
    <property type="molecule type" value="Genomic_DNA"/>
</dbReference>
<comment type="caution">
    <text evidence="1">The sequence shown here is derived from an EMBL/GenBank/DDBJ whole genome shotgun (WGS) entry which is preliminary data.</text>
</comment>
<gene>
    <name evidence="1" type="ORF">GCM10007362_18930</name>
</gene>
<sequence length="80" mass="9314">MFFVHFIIEGKGFDPASAFPRIDWEQIEGQSVYLRKKGVTFEQFDHEKNGKIPEGVFFVQDQPTTNRTLDAVRHELAKRS</sequence>
<accession>A0ABQ1ZSA2</accession>
<name>A0ABQ1ZSA2_9BACL</name>
<reference evidence="2" key="1">
    <citation type="journal article" date="2019" name="Int. J. Syst. Evol. Microbiol.">
        <title>The Global Catalogue of Microorganisms (GCM) 10K type strain sequencing project: providing services to taxonomists for standard genome sequencing and annotation.</title>
        <authorList>
            <consortium name="The Broad Institute Genomics Platform"/>
            <consortium name="The Broad Institute Genome Sequencing Center for Infectious Disease"/>
            <person name="Wu L."/>
            <person name="Ma J."/>
        </authorList>
    </citation>
    <scope>NUCLEOTIDE SEQUENCE [LARGE SCALE GENOMIC DNA]</scope>
    <source>
        <strain evidence="2">CCM 8702</strain>
    </source>
</reference>
<organism evidence="1 2">
    <name type="scientific">Saccharibacillus endophyticus</name>
    <dbReference type="NCBI Taxonomy" id="2060666"/>
    <lineage>
        <taxon>Bacteria</taxon>
        <taxon>Bacillati</taxon>
        <taxon>Bacillota</taxon>
        <taxon>Bacilli</taxon>
        <taxon>Bacillales</taxon>
        <taxon>Paenibacillaceae</taxon>
        <taxon>Saccharibacillus</taxon>
    </lineage>
</organism>
<dbReference type="RefSeq" id="WP_172242689.1">
    <property type="nucleotide sequence ID" value="NZ_BMDD01000002.1"/>
</dbReference>
<proteinExistence type="predicted"/>
<dbReference type="Proteomes" id="UP000605427">
    <property type="component" value="Unassembled WGS sequence"/>
</dbReference>
<protein>
    <submittedName>
        <fullName evidence="1">Uncharacterized protein</fullName>
    </submittedName>
</protein>